<protein>
    <submittedName>
        <fullName evidence="1">T7N9.29</fullName>
    </submittedName>
</protein>
<name>Q9LFW9_ARATH</name>
<reference evidence="1" key="2">
    <citation type="submission" date="2000-05" db="EMBL/GenBank/DDBJ databases">
        <title>Genomic sequence for Arabidopsis thaliana BAC T7N9 from chromosome I.</title>
        <authorList>
            <person name="Khan S."/>
            <person name="Brooks S."/>
            <person name="Buehler E."/>
            <person name="Chao Q."/>
            <person name="Johnson-Hopson C."/>
            <person name="Kim C."/>
            <person name="Shinn P."/>
            <person name="Altafi H."/>
            <person name="Bei Q."/>
            <person name="Chin C."/>
            <person name="Chiou J."/>
            <person name="Choi E."/>
            <person name="Conn L."/>
            <person name="Conway A."/>
            <person name="Gonzales A."/>
            <person name="Hansen N."/>
            <person name="Howng B."/>
            <person name="Koo T."/>
            <person name="Lam B."/>
            <person name="Lee J."/>
            <person name="Lenz C."/>
            <person name="Li J."/>
            <person name="Liu A."/>
            <person name="Liu K."/>
            <person name="Liu S."/>
            <person name="Mukharsky N."/>
            <person name="Nguyen M."/>
            <person name="Palm C."/>
            <person name="Pham P."/>
            <person name="Sakano H."/>
            <person name="Schwartz J."/>
            <person name="Southwick A."/>
            <person name="Thaveri A."/>
            <person name="Toriumi M."/>
            <person name="Vaysberg M."/>
            <person name="Yu G."/>
            <person name="Federspiel N.A."/>
            <person name="Theologis A."/>
            <person name="Ecker J.R."/>
        </authorList>
    </citation>
    <scope>NUCLEOTIDE SEQUENCE</scope>
</reference>
<dbReference type="EMBL" id="AC000348">
    <property type="protein sequence ID" value="AAF79864.1"/>
    <property type="molecule type" value="Genomic_DNA"/>
</dbReference>
<reference evidence="1" key="3">
    <citation type="submission" date="2000-09" db="EMBL/GenBank/DDBJ databases">
        <authorList>
            <person name="Cheuk R."/>
            <person name="Shinn P."/>
            <person name="Brooks S."/>
            <person name="Buehler E."/>
            <person name="Chao Q."/>
            <person name="Johnson-Hopson C."/>
            <person name="Khan S."/>
            <person name="Kim C."/>
            <person name="Altafi H."/>
            <person name="Bei B."/>
            <person name="Chin C."/>
            <person name="Chiou J."/>
            <person name="Choi E."/>
            <person name="Conn L."/>
            <person name="Conway A."/>
            <person name="Gonzalez A."/>
            <person name="Hansen N."/>
            <person name="Howing B."/>
            <person name="Koo T."/>
            <person name="Lam B."/>
            <person name="Lee J."/>
            <person name="Lenz C."/>
            <person name="Li J."/>
            <person name="Liu A."/>
            <person name="Liu J."/>
            <person name="Liu S."/>
            <person name="Mukharsky N."/>
            <person name="Nguyen M."/>
            <person name="Palm C."/>
            <person name="Pham P."/>
            <person name="Sakano H."/>
            <person name="Schwartz J."/>
            <person name="Southwick A."/>
            <person name="Thaveri A."/>
            <person name="Toriumi M."/>
            <person name="Vaysberg M."/>
            <person name="Yu G."/>
            <person name="Davis R."/>
            <person name="Federspiel N."/>
            <person name="Theologis A."/>
            <person name="Ecker J."/>
        </authorList>
    </citation>
    <scope>NUCLEOTIDE SEQUENCE</scope>
</reference>
<proteinExistence type="predicted"/>
<accession>Q9LFW9</accession>
<dbReference type="AlphaFoldDB" id="Q9LFW9"/>
<organism evidence="1">
    <name type="scientific">Arabidopsis thaliana</name>
    <name type="common">Mouse-ear cress</name>
    <dbReference type="NCBI Taxonomy" id="3702"/>
    <lineage>
        <taxon>Eukaryota</taxon>
        <taxon>Viridiplantae</taxon>
        <taxon>Streptophyta</taxon>
        <taxon>Embryophyta</taxon>
        <taxon>Tracheophyta</taxon>
        <taxon>Spermatophyta</taxon>
        <taxon>Magnoliopsida</taxon>
        <taxon>eudicotyledons</taxon>
        <taxon>Gunneridae</taxon>
        <taxon>Pentapetalae</taxon>
        <taxon>rosids</taxon>
        <taxon>malvids</taxon>
        <taxon>Brassicales</taxon>
        <taxon>Brassicaceae</taxon>
        <taxon>Camelineae</taxon>
        <taxon>Arabidopsis</taxon>
    </lineage>
</organism>
<reference key="1">
    <citation type="journal article" date="2000" name="Nature">
        <title>Sequence and analysis of chromosome 1 of the plant Arabidopsis thaliana.</title>
        <authorList>
            <person name="Theologis A."/>
            <person name="Ecker J.R."/>
            <person name="Palm C.J."/>
            <person name="Federspiel N.A."/>
            <person name="Kaul S."/>
            <person name="White O."/>
            <person name="Alonso J."/>
            <person name="Altafi H."/>
            <person name="Araujo R."/>
            <person name="Bowman C.L."/>
            <person name="Brooks S.Y."/>
            <person name="Buehler E."/>
            <person name="Chan A."/>
            <person name="Chao Q."/>
            <person name="Chen H."/>
            <person name="Cheuk R.F."/>
            <person name="Chin C.W."/>
            <person name="Chung M.K."/>
            <person name="Conn L."/>
            <person name="Conway A.B."/>
            <person name="Conway A.R."/>
            <person name="Creasy T.H."/>
            <person name="Dewar K."/>
            <person name="Dunn P."/>
            <person name="Etgu P."/>
            <person name="Feldblyum T.V."/>
            <person name="Feng J."/>
            <person name="Fong B."/>
            <person name="Fujii C.Y."/>
            <person name="Gill J.E."/>
            <person name="Goldsmith A.D."/>
            <person name="Haas B."/>
            <person name="Hansen N.F."/>
            <person name="Hughes B."/>
            <person name="Huizar L."/>
            <person name="Hunter J.L."/>
            <person name="Jenkins J."/>
            <person name="Johnson-Hopson C."/>
            <person name="Khan S."/>
            <person name="Khaykin E."/>
            <person name="Kim C.J."/>
            <person name="Koo H.L."/>
            <person name="Kremenetskaia I."/>
            <person name="Kurtz D.B."/>
            <person name="Kwan A."/>
            <person name="Lam B."/>
            <person name="Langin-Hooper S."/>
            <person name="Lee A."/>
            <person name="Lee J.M."/>
            <person name="Lenz C.A."/>
            <person name="Li J.H."/>
            <person name="Li Y."/>
            <person name="Lin X."/>
            <person name="Liu S.X."/>
            <person name="Liu Z.A."/>
            <person name="Luros J.S."/>
            <person name="Maiti R."/>
            <person name="Marziali A."/>
            <person name="Militscher J."/>
            <person name="Miranda M."/>
            <person name="Nguyen M."/>
            <person name="Nierman W.C."/>
            <person name="Osborne B.I."/>
            <person name="Pai G."/>
            <person name="Peterson J."/>
            <person name="Pham P.K."/>
            <person name="Rizzo M."/>
            <person name="Rooney T."/>
            <person name="Rowley D."/>
            <person name="Sakano H."/>
            <person name="Salzberg S.L."/>
            <person name="Schwartz J.R."/>
            <person name="Shinn P."/>
            <person name="Southwick A.M."/>
            <person name="Sun H."/>
            <person name="Tallon L.J."/>
            <person name="Tambunga G."/>
            <person name="Toriumi M.J."/>
            <person name="Town C.D."/>
            <person name="Utterback T."/>
            <person name="Van Aken S."/>
            <person name="Vaysberg M."/>
            <person name="Vysotskaia V.S."/>
            <person name="Walker M."/>
            <person name="Wu D."/>
            <person name="Yu G."/>
            <person name="Fraser C.M."/>
            <person name="Venter J.C."/>
            <person name="Davis R.W."/>
        </authorList>
    </citation>
    <scope>NUCLEOTIDE SEQUENCE [LARGE SCALE GENOMIC DNA]</scope>
    <source>
        <strain>cv. Columbia</strain>
    </source>
</reference>
<evidence type="ECO:0000313" key="1">
    <source>
        <dbReference type="EMBL" id="AAF79864.1"/>
    </source>
</evidence>
<sequence>MGLGTYTNCFTTICVASLWDEYKIGRSPENVKRHRISPSNVHVLVNVILDL</sequence>
<dbReference type="SMR" id="Q9LFW9"/>